<evidence type="ECO:0000256" key="1">
    <source>
        <dbReference type="ARBA" id="ARBA00004613"/>
    </source>
</evidence>
<feature type="transmembrane region" description="Helical" evidence="12">
    <location>
        <begin position="1189"/>
        <end position="1208"/>
    </location>
</feature>
<name>A0A075HZW3_9EURY</name>
<keyword evidence="3" id="KW-0964">Secreted</keyword>
<proteinExistence type="inferred from homology"/>
<accession>A0A075HZW3</accession>
<evidence type="ECO:0000259" key="13">
    <source>
        <dbReference type="PROSITE" id="PS51829"/>
    </source>
</evidence>
<evidence type="ECO:0000256" key="6">
    <source>
        <dbReference type="ARBA" id="ARBA00022801"/>
    </source>
</evidence>
<dbReference type="GO" id="GO:0004252">
    <property type="term" value="F:serine-type endopeptidase activity"/>
    <property type="evidence" value="ECO:0007669"/>
    <property type="project" value="UniProtKB-UniRule"/>
</dbReference>
<keyword evidence="12" id="KW-0472">Membrane</keyword>
<evidence type="ECO:0000256" key="10">
    <source>
        <dbReference type="PROSITE-ProRule" id="PRU01240"/>
    </source>
</evidence>
<reference evidence="14" key="1">
    <citation type="journal article" date="2014" name="Genome Biol. Evol.">
        <title>Pangenome evidence for extensive interdomain horizontal transfer affecting lineage core and shell genes in uncultured planktonic thaumarchaeota and euryarchaeota.</title>
        <authorList>
            <person name="Deschamps P."/>
            <person name="Zivanovic Y."/>
            <person name="Moreira D."/>
            <person name="Rodriguez-Valera F."/>
            <person name="Lopez-Garcia P."/>
        </authorList>
    </citation>
    <scope>NUCLEOTIDE SEQUENCE</scope>
</reference>
<evidence type="ECO:0000256" key="3">
    <source>
        <dbReference type="ARBA" id="ARBA00022525"/>
    </source>
</evidence>
<dbReference type="PROSITE" id="PS51892">
    <property type="entry name" value="SUBTILASE"/>
    <property type="match status" value="1"/>
</dbReference>
<protein>
    <submittedName>
        <fullName evidence="14">Subtilisin-like proprotein convertase</fullName>
    </submittedName>
</protein>
<dbReference type="Gene3D" id="2.60.120.260">
    <property type="entry name" value="Galactose-binding domain-like"/>
    <property type="match status" value="1"/>
</dbReference>
<dbReference type="InterPro" id="IPR034182">
    <property type="entry name" value="Kexin/furin"/>
</dbReference>
<dbReference type="InterPro" id="IPR002884">
    <property type="entry name" value="P_dom"/>
</dbReference>
<evidence type="ECO:0000256" key="8">
    <source>
        <dbReference type="ARBA" id="ARBA00022837"/>
    </source>
</evidence>
<dbReference type="GO" id="GO:0016485">
    <property type="term" value="P:protein processing"/>
    <property type="evidence" value="ECO:0007669"/>
    <property type="project" value="TreeGrafter"/>
</dbReference>
<evidence type="ECO:0000256" key="4">
    <source>
        <dbReference type="ARBA" id="ARBA00022670"/>
    </source>
</evidence>
<dbReference type="InterPro" id="IPR059100">
    <property type="entry name" value="TSP3_bac"/>
</dbReference>
<dbReference type="GO" id="GO:0016020">
    <property type="term" value="C:membrane"/>
    <property type="evidence" value="ECO:0007669"/>
    <property type="project" value="TreeGrafter"/>
</dbReference>
<dbReference type="PROSITE" id="PS51829">
    <property type="entry name" value="P_HOMO_B"/>
    <property type="match status" value="1"/>
</dbReference>
<dbReference type="InterPro" id="IPR023828">
    <property type="entry name" value="Peptidase_S8_Ser-AS"/>
</dbReference>
<dbReference type="Pfam" id="PF11617">
    <property type="entry name" value="Cu-binding_MopE"/>
    <property type="match status" value="4"/>
</dbReference>
<keyword evidence="12" id="KW-1133">Transmembrane helix</keyword>
<dbReference type="InterPro" id="IPR008979">
    <property type="entry name" value="Galactose-bd-like_sf"/>
</dbReference>
<keyword evidence="8" id="KW-0106">Calcium</keyword>
<dbReference type="AlphaFoldDB" id="A0A075HZW3"/>
<comment type="similarity">
    <text evidence="2">Belongs to the peptidase S8 family. Furin subfamily.</text>
</comment>
<organism evidence="14">
    <name type="scientific">uncultured marine group II/III euryarchaeote KM3_98_D07</name>
    <dbReference type="NCBI Taxonomy" id="1456547"/>
    <lineage>
        <taxon>Archaea</taxon>
        <taxon>Methanobacteriati</taxon>
        <taxon>Methanobacteriota</taxon>
        <taxon>environmental samples</taxon>
    </lineage>
</organism>
<dbReference type="GO" id="GO:0012505">
    <property type="term" value="C:endomembrane system"/>
    <property type="evidence" value="ECO:0007669"/>
    <property type="project" value="UniProtKB-ARBA"/>
</dbReference>
<feature type="active site" description="Charge relay system" evidence="9 10">
    <location>
        <position position="252"/>
    </location>
</feature>
<dbReference type="InterPro" id="IPR022398">
    <property type="entry name" value="Peptidase_S8_His-AS"/>
</dbReference>
<dbReference type="PROSITE" id="PS00138">
    <property type="entry name" value="SUBTILASE_SER"/>
    <property type="match status" value="1"/>
</dbReference>
<evidence type="ECO:0000256" key="2">
    <source>
        <dbReference type="ARBA" id="ARBA00005325"/>
    </source>
</evidence>
<dbReference type="PROSITE" id="PS00137">
    <property type="entry name" value="SUBTILASE_HIS"/>
    <property type="match status" value="1"/>
</dbReference>
<feature type="compositionally biased region" description="Acidic residues" evidence="11">
    <location>
        <begin position="702"/>
        <end position="711"/>
    </location>
</feature>
<dbReference type="SUPFAM" id="SSF52743">
    <property type="entry name" value="Subtilisin-like"/>
    <property type="match status" value="1"/>
</dbReference>
<feature type="region of interest" description="Disordered" evidence="11">
    <location>
        <begin position="1259"/>
        <end position="1280"/>
    </location>
</feature>
<dbReference type="PROSITE" id="PS00136">
    <property type="entry name" value="SUBTILASE_ASP"/>
    <property type="match status" value="1"/>
</dbReference>
<keyword evidence="7 10" id="KW-0720">Serine protease</keyword>
<dbReference type="PANTHER" id="PTHR42884">
    <property type="entry name" value="PROPROTEIN CONVERTASE SUBTILISIN/KEXIN-RELATED"/>
    <property type="match status" value="1"/>
</dbReference>
<dbReference type="Gene3D" id="3.40.50.200">
    <property type="entry name" value="Peptidase S8/S53 domain"/>
    <property type="match status" value="1"/>
</dbReference>
<evidence type="ECO:0000256" key="12">
    <source>
        <dbReference type="SAM" id="Phobius"/>
    </source>
</evidence>
<evidence type="ECO:0000313" key="14">
    <source>
        <dbReference type="EMBL" id="AIF21184.1"/>
    </source>
</evidence>
<feature type="active site" description="Charge relay system" evidence="9 10">
    <location>
        <position position="215"/>
    </location>
</feature>
<feature type="active site" description="Charge relay system" evidence="9 10">
    <location>
        <position position="432"/>
    </location>
</feature>
<dbReference type="CDD" id="cd04059">
    <property type="entry name" value="Peptidases_S8_Protein_convertases_Kexins_Furin-like"/>
    <property type="match status" value="1"/>
</dbReference>
<dbReference type="EMBL" id="KF901184">
    <property type="protein sequence ID" value="AIF21184.1"/>
    <property type="molecule type" value="Genomic_DNA"/>
</dbReference>
<dbReference type="PANTHER" id="PTHR42884:SF14">
    <property type="entry name" value="NEUROENDOCRINE CONVERTASE 1"/>
    <property type="match status" value="1"/>
</dbReference>
<sequence length="1280" mass="139720">MRPSRASRNREAGASRYRRMAKCRMRSTSAMRTALAVLVVLLLAPFGGVATASPGQPVDFGIEGDEILPTYSRAVQLAFERVGDMSGYSEEDLVGAHEWLVVTRVPLEKHGWTKASPELSEPAPILRGAYVWGFEDPLGAVPRLQQSLERGEIESFSPLLEKKQNPRLAPNDTEFASQWHLENTGQTNGAVGEDVNVTSTWDDYTGSGVVISVVDDGLDHDHSDISPHYSSLFSYDWCDDDGDPSPTSWNGHGTAVAGVAAAVGDNSLDVTGVAFDATIAGSTLIACWAGDATEADALSYESDDIDIYTNSWGPADDGSTLEAPGPLTLAAFESDAYSGREGLGNLITWAAGNGLGSDDNSNYDGYANSRFTIAVTAINHYGEQSYYAEPGANILVAAHSNGAGEGITTTDITGTGGYNSSGNVTHTFGGTSSATPLAAGVIALMLDANENLTWRDVQHVLVNSARMNDASDSSWEVNGAGHDVSHKYGFGVVDAGAAVSVAENWVEVGEELNATYGPYSPSFDIPDDTSSWSEFAAVVTDEYSLESVDLVVDISHQSRADLDIVLVSPSGTESWLAESRSGWGSDYSDWMFSTVQHWDESSLGTWTLKVRDPESGTNGTLNSWEMILHGVDVDYDHDDDGLTDENETLLYGTDPYDADSDDDGLNDYDEVMVYGTNPLAIDSDTDGLSDYAEVSTIGTDPMDSDSDDDGLSDGAEVNYWSSDPLVYDPDNDSDLFYHFNDCNDNDPNVNPGKPELLNGIDDNCDDYIDEGYNFTDRDNDGLKDWSEYHVHGTDYMDSDTDNDGLDDGEEVNTYAALGSDPLVYDPDSDSDSWYWFEDCDDDDADRSPGHVELLDDFDNDCDFLIDEDYWALDTDNDGLTDYDEYHNITTDYLDGDTDDDGLPDGLEYNEYSSMGANPLVHDADADSDGWYWFQDCEDEDFDRAPFKPEVLDGKDNDCDEVVDEDFFELDSDGDGLTDYDEFHNITTDPELFDSDSDGLSDGHEVMVSGSDPMVFNFDRDEDEFYDFEDCDDLIDTINPSGVESWNGRDDDCNDEVDDVLNRKSLVTTAPDFRQVHVWDAVNDSLVLSIGSIPDDVTATLSWQFGDYTLTENVSSDGRGVLIEPIDCEARDTTLTIYLCDQGSGPQQVTATLLDSDHTTVLVWDIDMGVWIPPDTLSEKLLSFITSPTGLAVTIVLLLSLVGGCVYTVGRISHKRKLRDAYQAYDLKPEKFTLSPEFQDYDLPSAPDLSALMGEQNAPVQLPSVPVADDDDEIPRAPELD</sequence>
<dbReference type="Pfam" id="PF01483">
    <property type="entry name" value="P_proprotein"/>
    <property type="match status" value="1"/>
</dbReference>
<dbReference type="GO" id="GO:0005737">
    <property type="term" value="C:cytoplasm"/>
    <property type="evidence" value="ECO:0007669"/>
    <property type="project" value="UniProtKB-ARBA"/>
</dbReference>
<dbReference type="InterPro" id="IPR015500">
    <property type="entry name" value="Peptidase_S8_subtilisin-rel"/>
</dbReference>
<keyword evidence="5" id="KW-0732">Signal</keyword>
<dbReference type="PRINTS" id="PR00723">
    <property type="entry name" value="SUBTILISIN"/>
</dbReference>
<dbReference type="InterPro" id="IPR023827">
    <property type="entry name" value="Peptidase_S8_Asp-AS"/>
</dbReference>
<dbReference type="InterPro" id="IPR036852">
    <property type="entry name" value="Peptidase_S8/S53_dom_sf"/>
</dbReference>
<feature type="domain" description="P/Homo B" evidence="13">
    <location>
        <begin position="508"/>
        <end position="634"/>
    </location>
</feature>
<evidence type="ECO:0000256" key="11">
    <source>
        <dbReference type="SAM" id="MobiDB-lite"/>
    </source>
</evidence>
<evidence type="ECO:0000256" key="9">
    <source>
        <dbReference type="PIRSR" id="PIRSR615500-1"/>
    </source>
</evidence>
<keyword evidence="6 10" id="KW-0378">Hydrolase</keyword>
<evidence type="ECO:0000256" key="7">
    <source>
        <dbReference type="ARBA" id="ARBA00022825"/>
    </source>
</evidence>
<evidence type="ECO:0000256" key="5">
    <source>
        <dbReference type="ARBA" id="ARBA00022729"/>
    </source>
</evidence>
<feature type="region of interest" description="Disordered" evidence="11">
    <location>
        <begin position="694"/>
        <end position="723"/>
    </location>
</feature>
<keyword evidence="12" id="KW-0812">Transmembrane</keyword>
<dbReference type="Pfam" id="PF00082">
    <property type="entry name" value="Peptidase_S8"/>
    <property type="match status" value="1"/>
</dbReference>
<keyword evidence="4 10" id="KW-0645">Protease</keyword>
<dbReference type="SUPFAM" id="SSF49785">
    <property type="entry name" value="Galactose-binding domain-like"/>
    <property type="match status" value="1"/>
</dbReference>
<dbReference type="Pfam" id="PF18884">
    <property type="entry name" value="TSP3_bac"/>
    <property type="match status" value="7"/>
</dbReference>
<dbReference type="InterPro" id="IPR021655">
    <property type="entry name" value="Put_metal-bd"/>
</dbReference>
<comment type="subcellular location">
    <subcellularLocation>
        <location evidence="1">Secreted</location>
    </subcellularLocation>
</comment>
<dbReference type="InterPro" id="IPR000209">
    <property type="entry name" value="Peptidase_S8/S53_dom"/>
</dbReference>